<evidence type="ECO:0000256" key="12">
    <source>
        <dbReference type="ARBA" id="ARBA00049128"/>
    </source>
</evidence>
<feature type="compositionally biased region" description="Polar residues" evidence="17">
    <location>
        <begin position="159"/>
        <end position="175"/>
    </location>
</feature>
<feature type="binding site" evidence="14">
    <location>
        <position position="890"/>
    </location>
    <ligand>
        <name>ATP</name>
        <dbReference type="ChEBI" id="CHEBI:30616"/>
    </ligand>
</feature>
<keyword evidence="8 16" id="KW-1278">Translocase</keyword>
<feature type="region of interest" description="Disordered" evidence="17">
    <location>
        <begin position="1062"/>
        <end position="1105"/>
    </location>
</feature>
<feature type="compositionally biased region" description="Gly residues" evidence="17">
    <location>
        <begin position="142"/>
        <end position="152"/>
    </location>
</feature>
<feature type="binding site" evidence="14">
    <location>
        <position position="747"/>
    </location>
    <ligand>
        <name>ATP</name>
        <dbReference type="ChEBI" id="CHEBI:30616"/>
    </ligand>
</feature>
<dbReference type="SUPFAM" id="SSF56784">
    <property type="entry name" value="HAD-like"/>
    <property type="match status" value="1"/>
</dbReference>
<feature type="compositionally biased region" description="Basic and acidic residues" evidence="17">
    <location>
        <begin position="28"/>
        <end position="42"/>
    </location>
</feature>
<dbReference type="GO" id="GO:0000287">
    <property type="term" value="F:magnesium ion binding"/>
    <property type="evidence" value="ECO:0007669"/>
    <property type="project" value="UniProtKB-UniRule"/>
</dbReference>
<dbReference type="Pfam" id="PF13246">
    <property type="entry name" value="Cation_ATPase"/>
    <property type="match status" value="1"/>
</dbReference>
<feature type="binding site" evidence="15">
    <location>
        <position position="747"/>
    </location>
    <ligand>
        <name>Mg(2+)</name>
        <dbReference type="ChEBI" id="CHEBI:18420"/>
    </ligand>
</feature>
<keyword evidence="4 15" id="KW-0479">Metal-binding</keyword>
<dbReference type="InterPro" id="IPR023298">
    <property type="entry name" value="ATPase_P-typ_TM_dom_sf"/>
</dbReference>
<feature type="region of interest" description="Disordered" evidence="17">
    <location>
        <begin position="1006"/>
        <end position="1043"/>
    </location>
</feature>
<dbReference type="InterPro" id="IPR032630">
    <property type="entry name" value="P_typ_ATPase_c"/>
</dbReference>
<dbReference type="GO" id="GO:0005802">
    <property type="term" value="C:trans-Golgi network"/>
    <property type="evidence" value="ECO:0007669"/>
    <property type="project" value="TreeGrafter"/>
</dbReference>
<dbReference type="InterPro" id="IPR032631">
    <property type="entry name" value="P-type_ATPase_N"/>
</dbReference>
<evidence type="ECO:0000256" key="8">
    <source>
        <dbReference type="ARBA" id="ARBA00022967"/>
    </source>
</evidence>
<dbReference type="Gene3D" id="3.40.50.1000">
    <property type="entry name" value="HAD superfamily/HAD-like"/>
    <property type="match status" value="1"/>
</dbReference>
<feature type="compositionally biased region" description="Basic and acidic residues" evidence="17">
    <location>
        <begin position="1"/>
        <end position="10"/>
    </location>
</feature>
<feature type="domain" description="P-type ATPase C-terminal" evidence="19">
    <location>
        <begin position="1358"/>
        <end position="1608"/>
    </location>
</feature>
<dbReference type="SUPFAM" id="SSF81653">
    <property type="entry name" value="Calcium ATPase, transduction domain A"/>
    <property type="match status" value="1"/>
</dbReference>
<comment type="catalytic activity">
    <reaction evidence="11 16">
        <text>ATP + H2O + phospholipidSide 1 = ADP + phosphate + phospholipidSide 2.</text>
        <dbReference type="EC" id="7.6.2.1"/>
    </reaction>
</comment>
<dbReference type="GO" id="GO:0045332">
    <property type="term" value="P:phospholipid translocation"/>
    <property type="evidence" value="ECO:0007669"/>
    <property type="project" value="TreeGrafter"/>
</dbReference>
<dbReference type="Proteomes" id="UP000091918">
    <property type="component" value="Unassembled WGS sequence"/>
</dbReference>
<dbReference type="EC" id="7.6.2.1" evidence="16"/>
<feature type="binding site" evidence="14">
    <location>
        <position position="749"/>
    </location>
    <ligand>
        <name>ATP</name>
        <dbReference type="ChEBI" id="CHEBI:30616"/>
    </ligand>
</feature>
<feature type="region of interest" description="Disordered" evidence="17">
    <location>
        <begin position="1634"/>
        <end position="1711"/>
    </location>
</feature>
<evidence type="ECO:0000256" key="2">
    <source>
        <dbReference type="ARBA" id="ARBA00008109"/>
    </source>
</evidence>
<feature type="compositionally biased region" description="Basic and acidic residues" evidence="17">
    <location>
        <begin position="1006"/>
        <end position="1019"/>
    </location>
</feature>
<feature type="region of interest" description="Disordered" evidence="17">
    <location>
        <begin position="790"/>
        <end position="830"/>
    </location>
</feature>
<dbReference type="InterPro" id="IPR018303">
    <property type="entry name" value="ATPase_P-typ_P_site"/>
</dbReference>
<evidence type="ECO:0000256" key="9">
    <source>
        <dbReference type="ARBA" id="ARBA00022989"/>
    </source>
</evidence>
<feature type="active site" description="4-aspartylphosphate intermediate" evidence="13">
    <location>
        <position position="747"/>
    </location>
</feature>
<feature type="transmembrane region" description="Helical" evidence="16">
    <location>
        <begin position="1534"/>
        <end position="1553"/>
    </location>
</feature>
<feature type="domain" description="P-type ATPase N-terminal" evidence="18">
    <location>
        <begin position="352"/>
        <end position="408"/>
    </location>
</feature>
<dbReference type="PANTHER" id="PTHR24092:SF174">
    <property type="entry name" value="PHOSPHOLIPID-TRANSPORTING ATPASE DNF3-RELATED"/>
    <property type="match status" value="1"/>
</dbReference>
<dbReference type="GO" id="GO:0006892">
    <property type="term" value="P:post-Golgi vesicle-mediated transport"/>
    <property type="evidence" value="ECO:0007669"/>
    <property type="project" value="TreeGrafter"/>
</dbReference>
<evidence type="ECO:0000256" key="4">
    <source>
        <dbReference type="ARBA" id="ARBA00022723"/>
    </source>
</evidence>
<dbReference type="EMBL" id="LGUA01001275">
    <property type="protein sequence ID" value="OAX78848.1"/>
    <property type="molecule type" value="Genomic_DNA"/>
</dbReference>
<feature type="region of interest" description="Disordered" evidence="17">
    <location>
        <begin position="238"/>
        <end position="270"/>
    </location>
</feature>
<evidence type="ECO:0000313" key="21">
    <source>
        <dbReference type="Proteomes" id="UP000091918"/>
    </source>
</evidence>
<dbReference type="GO" id="GO:0005524">
    <property type="term" value="F:ATP binding"/>
    <property type="evidence" value="ECO:0007669"/>
    <property type="project" value="UniProtKB-UniRule"/>
</dbReference>
<dbReference type="Pfam" id="PF16209">
    <property type="entry name" value="PhoLip_ATPase_N"/>
    <property type="match status" value="1"/>
</dbReference>
<dbReference type="Pfam" id="PF16212">
    <property type="entry name" value="PhoLip_ATPase_C"/>
    <property type="match status" value="1"/>
</dbReference>
<protein>
    <recommendedName>
        <fullName evidence="16">Phospholipid-transporting ATPase</fullName>
        <ecNumber evidence="16">7.6.2.1</ecNumber>
    </recommendedName>
</protein>
<dbReference type="InterPro" id="IPR023214">
    <property type="entry name" value="HAD_sf"/>
</dbReference>
<feature type="transmembrane region" description="Helical" evidence="16">
    <location>
        <begin position="1472"/>
        <end position="1499"/>
    </location>
</feature>
<evidence type="ECO:0000259" key="19">
    <source>
        <dbReference type="Pfam" id="PF16212"/>
    </source>
</evidence>
<comment type="cofactor">
    <cofactor evidence="15">
        <name>Mg(2+)</name>
        <dbReference type="ChEBI" id="CHEBI:18420"/>
    </cofactor>
</comment>
<dbReference type="SUPFAM" id="SSF81660">
    <property type="entry name" value="Metal cation-transporting ATPase, ATP-binding domain N"/>
    <property type="match status" value="1"/>
</dbReference>
<evidence type="ECO:0000259" key="18">
    <source>
        <dbReference type="Pfam" id="PF16209"/>
    </source>
</evidence>
<proteinExistence type="inferred from homology"/>
<dbReference type="FunFam" id="3.40.50.1000:FF:000172">
    <property type="entry name" value="Phospholipid-transporting ATPase"/>
    <property type="match status" value="1"/>
</dbReference>
<keyword evidence="3 16" id="KW-0812">Transmembrane</keyword>
<evidence type="ECO:0000256" key="10">
    <source>
        <dbReference type="ARBA" id="ARBA00023136"/>
    </source>
</evidence>
<feature type="binding site" evidence="14">
    <location>
        <position position="966"/>
    </location>
    <ligand>
        <name>ATP</name>
        <dbReference type="ChEBI" id="CHEBI:30616"/>
    </ligand>
</feature>
<dbReference type="Gene3D" id="2.70.150.10">
    <property type="entry name" value="Calcium-transporting ATPase, cytoplasmic transduction domain A"/>
    <property type="match status" value="1"/>
</dbReference>
<comment type="caution">
    <text evidence="20">The sequence shown here is derived from an EMBL/GenBank/DDBJ whole genome shotgun (WGS) entry which is preliminary data.</text>
</comment>
<feature type="binding site" evidence="14">
    <location>
        <position position="748"/>
    </location>
    <ligand>
        <name>ATP</name>
        <dbReference type="ChEBI" id="CHEBI:30616"/>
    </ligand>
</feature>
<dbReference type="PRINTS" id="PR00119">
    <property type="entry name" value="CATATPASE"/>
</dbReference>
<feature type="transmembrane region" description="Helical" evidence="16">
    <location>
        <begin position="681"/>
        <end position="702"/>
    </location>
</feature>
<feature type="compositionally biased region" description="Polar residues" evidence="17">
    <location>
        <begin position="1020"/>
        <end position="1031"/>
    </location>
</feature>
<feature type="transmembrane region" description="Helical" evidence="16">
    <location>
        <begin position="1578"/>
        <end position="1598"/>
    </location>
</feature>
<dbReference type="InterPro" id="IPR036412">
    <property type="entry name" value="HAD-like_sf"/>
</dbReference>
<keyword evidence="21" id="KW-1185">Reference proteome</keyword>
<comment type="subcellular location">
    <subcellularLocation>
        <location evidence="1 16">Membrane</location>
        <topology evidence="1 16">Multi-pass membrane protein</topology>
    </subcellularLocation>
</comment>
<evidence type="ECO:0000313" key="20">
    <source>
        <dbReference type="EMBL" id="OAX78848.1"/>
    </source>
</evidence>
<feature type="binding site" evidence="14">
    <location>
        <position position="943"/>
    </location>
    <ligand>
        <name>ATP</name>
        <dbReference type="ChEBI" id="CHEBI:30616"/>
    </ligand>
</feature>
<evidence type="ECO:0000256" key="3">
    <source>
        <dbReference type="ARBA" id="ARBA00022692"/>
    </source>
</evidence>
<evidence type="ECO:0000256" key="14">
    <source>
        <dbReference type="PIRSR" id="PIRSR606539-2"/>
    </source>
</evidence>
<evidence type="ECO:0000256" key="16">
    <source>
        <dbReference type="RuleBase" id="RU362033"/>
    </source>
</evidence>
<evidence type="ECO:0000256" key="7">
    <source>
        <dbReference type="ARBA" id="ARBA00022842"/>
    </source>
</evidence>
<accession>A0A1B7NPZ8</accession>
<evidence type="ECO:0000256" key="11">
    <source>
        <dbReference type="ARBA" id="ARBA00034036"/>
    </source>
</evidence>
<dbReference type="InterPro" id="IPR008250">
    <property type="entry name" value="ATPase_P-typ_transduc_dom_A_sf"/>
</dbReference>
<evidence type="ECO:0000256" key="17">
    <source>
        <dbReference type="SAM" id="MobiDB-lite"/>
    </source>
</evidence>
<evidence type="ECO:0000256" key="13">
    <source>
        <dbReference type="PIRSR" id="PIRSR606539-1"/>
    </source>
</evidence>
<dbReference type="Gene3D" id="3.40.1110.10">
    <property type="entry name" value="Calcium-transporting ATPase, cytoplasmic domain N"/>
    <property type="match status" value="1"/>
</dbReference>
<feature type="region of interest" description="Disordered" evidence="17">
    <location>
        <begin position="1"/>
        <end position="208"/>
    </location>
</feature>
<feature type="binding site" evidence="14">
    <location>
        <position position="1545"/>
    </location>
    <ligand>
        <name>ATP</name>
        <dbReference type="ChEBI" id="CHEBI:30616"/>
    </ligand>
</feature>
<feature type="transmembrane region" description="Helical" evidence="16">
    <location>
        <begin position="635"/>
        <end position="661"/>
    </location>
</feature>
<reference evidence="20 21" key="1">
    <citation type="submission" date="2015-07" db="EMBL/GenBank/DDBJ databases">
        <title>Emmonsia species relationships and genome sequence.</title>
        <authorList>
            <person name="Cuomo C.A."/>
            <person name="Schwartz I.S."/>
            <person name="Kenyon C."/>
            <person name="de Hoog G.S."/>
            <person name="Govender N.P."/>
            <person name="Botha A."/>
            <person name="Moreno L."/>
            <person name="de Vries M."/>
            <person name="Munoz J.F."/>
            <person name="Stielow J.B."/>
        </authorList>
    </citation>
    <scope>NUCLEOTIDE SEQUENCE [LARGE SCALE GENOMIC DNA]</scope>
    <source>
        <strain evidence="20 21">CBS 136260</strain>
    </source>
</reference>
<dbReference type="GO" id="GO:0005886">
    <property type="term" value="C:plasma membrane"/>
    <property type="evidence" value="ECO:0007669"/>
    <property type="project" value="TreeGrafter"/>
</dbReference>
<dbReference type="GO" id="GO:0032456">
    <property type="term" value="P:endocytic recycling"/>
    <property type="evidence" value="ECO:0007669"/>
    <property type="project" value="TreeGrafter"/>
</dbReference>
<organism evidence="20 21">
    <name type="scientific">Emergomyces africanus</name>
    <dbReference type="NCBI Taxonomy" id="1955775"/>
    <lineage>
        <taxon>Eukaryota</taxon>
        <taxon>Fungi</taxon>
        <taxon>Dikarya</taxon>
        <taxon>Ascomycota</taxon>
        <taxon>Pezizomycotina</taxon>
        <taxon>Eurotiomycetes</taxon>
        <taxon>Eurotiomycetidae</taxon>
        <taxon>Onygenales</taxon>
        <taxon>Ajellomycetaceae</taxon>
        <taxon>Emergomyces</taxon>
    </lineage>
</organism>
<keyword evidence="7 15" id="KW-0460">Magnesium</keyword>
<feature type="compositionally biased region" description="Polar residues" evidence="17">
    <location>
        <begin position="93"/>
        <end position="106"/>
    </location>
</feature>
<keyword evidence="5 14" id="KW-0547">Nucleotide-binding</keyword>
<dbReference type="InterPro" id="IPR001757">
    <property type="entry name" value="P_typ_ATPase"/>
</dbReference>
<comment type="similarity">
    <text evidence="2 16">Belongs to the cation transport ATPase (P-type) (TC 3.A.3) family. Type IV subfamily.</text>
</comment>
<evidence type="ECO:0000256" key="1">
    <source>
        <dbReference type="ARBA" id="ARBA00004141"/>
    </source>
</evidence>
<dbReference type="PANTHER" id="PTHR24092">
    <property type="entry name" value="PROBABLE PHOSPHOLIPID-TRANSPORTING ATPASE"/>
    <property type="match status" value="1"/>
</dbReference>
<comment type="catalytic activity">
    <reaction evidence="12">
        <text>a 1,2-diacyl-sn-glycero-3-phosphoethanolamine(out) + ATP + H2O = a 1,2-diacyl-sn-glycero-3-phosphoethanolamine(in) + ADP + phosphate + H(+)</text>
        <dbReference type="Rhea" id="RHEA:66132"/>
        <dbReference type="ChEBI" id="CHEBI:15377"/>
        <dbReference type="ChEBI" id="CHEBI:15378"/>
        <dbReference type="ChEBI" id="CHEBI:30616"/>
        <dbReference type="ChEBI" id="CHEBI:43474"/>
        <dbReference type="ChEBI" id="CHEBI:64612"/>
        <dbReference type="ChEBI" id="CHEBI:456216"/>
    </reaction>
    <physiologicalReaction direction="left-to-right" evidence="12">
        <dbReference type="Rhea" id="RHEA:66133"/>
    </physiologicalReaction>
</comment>
<keyword evidence="10 16" id="KW-0472">Membrane</keyword>
<dbReference type="GO" id="GO:0016887">
    <property type="term" value="F:ATP hydrolysis activity"/>
    <property type="evidence" value="ECO:0007669"/>
    <property type="project" value="InterPro"/>
</dbReference>
<dbReference type="PROSITE" id="PS00154">
    <property type="entry name" value="ATPASE_E1_E2"/>
    <property type="match status" value="1"/>
</dbReference>
<dbReference type="SUPFAM" id="SSF81665">
    <property type="entry name" value="Calcium ATPase, transmembrane domain M"/>
    <property type="match status" value="1"/>
</dbReference>
<dbReference type="OrthoDB" id="377733at2759"/>
<dbReference type="Pfam" id="PF00702">
    <property type="entry name" value="Hydrolase"/>
    <property type="match status" value="1"/>
</dbReference>
<keyword evidence="6 14" id="KW-0067">ATP-binding</keyword>
<dbReference type="InterPro" id="IPR006539">
    <property type="entry name" value="P-type_ATPase_IV"/>
</dbReference>
<gene>
    <name evidence="20" type="ORF">ACJ72_06839</name>
</gene>
<feature type="binding site" evidence="15">
    <location>
        <position position="749"/>
    </location>
    <ligand>
        <name>Mg(2+)</name>
        <dbReference type="ChEBI" id="CHEBI:18420"/>
    </ligand>
</feature>
<dbReference type="InterPro" id="IPR023299">
    <property type="entry name" value="ATPase_P-typ_cyto_dom_N"/>
</dbReference>
<feature type="transmembrane region" description="Helical" evidence="16">
    <location>
        <begin position="1505"/>
        <end position="1522"/>
    </location>
</feature>
<dbReference type="NCBIfam" id="TIGR01494">
    <property type="entry name" value="ATPase_P-type"/>
    <property type="match status" value="1"/>
</dbReference>
<evidence type="ECO:0000256" key="6">
    <source>
        <dbReference type="ARBA" id="ARBA00022840"/>
    </source>
</evidence>
<dbReference type="GO" id="GO:0140326">
    <property type="term" value="F:ATPase-coupled intramembrane lipid transporter activity"/>
    <property type="evidence" value="ECO:0007669"/>
    <property type="project" value="UniProtKB-EC"/>
</dbReference>
<evidence type="ECO:0000256" key="5">
    <source>
        <dbReference type="ARBA" id="ARBA00022741"/>
    </source>
</evidence>
<evidence type="ECO:0000256" key="15">
    <source>
        <dbReference type="PIRSR" id="PIRSR606539-3"/>
    </source>
</evidence>
<dbReference type="STRING" id="1658172.A0A1B7NPZ8"/>
<name>A0A1B7NPZ8_9EURO</name>
<keyword evidence="9 16" id="KW-1133">Transmembrane helix</keyword>
<sequence length="1726" mass="191940">MAGHDADNPRPGRLSSPRLPRRASSRSPLRDSILRVNSHDGASEEEEDATVLPRGDGVAGSVEVEGVREDRGAGAGTGTGVDTTDGAFPSQYIRRSSSLASPTTADVPQRRPSQARVRFSTDLERSTVNTIPQSPRPESDDNGGGGGSGRAAGMGLRLDTSSPYTVSHPASTSPRSGGGQRLSPVSPADPVPPMHDFTSPTSPKTRNRGYSLRRSLFNRNIANQSGDNLTNNIELDQELSTGSDSQSRVYAKPQKQSGASEKAAAQTSSKVEASITFSDAKDPLLREKKSHPARAAADRVRATHELALGRLKDFIVLFRKHVLRIKEIPPSKDGRHIDLDVQRQHPLIDERTGKHYVSNHIRSSRYSLWSFFPRQFIAQFSKLANFYFLVVSILQMIPGLSTTGTFTTFVPLMIFVGISMAKEGIDDLRRYRLDKEENNRIAYILRSCGTDTNAITTVTTNALESKISSTEDDCDSNHTYCWAPTKWVDINVGDVIRLSRDQPAPADLVLLHADGPNGIAYIETMALDGETNLKSKQACRPVAKACKTAEDIIHNNTSIHFAVEDPNIDLYKFDGNVTVGEEKLPLTNSEVIYRGSILRNTREAFGMVIYTGEECKIRMNANKNPRIKAPALQTVVNRVVAVIVLFVVVLASACTIAYTFWSRDVEEHSWYLEQANVSYGPIFTSFLIMFNTMIPISLYVSLEIVKVAQMFLLNDIDMYDAESDTPLEARTSTINEELGQVSYIFSDKTGTLTNNSMKFRKMSVAGTAWLHDIDLREEAAREADRKMLLHKKRASKGKGQKEASRKSGVSGHRHDELSSPTTAHWRSNRKGRVYHGGRTVEMLEYIQQKPHTLFARKAKFFILAIALCHTCLPERDVDGDISFQAASPDEAALVTAAKEMGYLVVDRQPHSLTIRISSATGQGWDGEATLEEEVFEILDVIEFSSARKRMSIVVRMPDQRICIFCKGADSTILGLLKRSGLAAEKVSEIENRANKRKSLEAKEVMARNSEHVHRMDSKGRTSMSIGRSSITAARRSSVSGKRRSSLRDSIDAWLRDKETDGGLELRNDEDGYYYSPRPSMQFSPRPSGPLSEDQHRSSFQTDDDGEDLVEESLVVNEAMVFERCFQHLNDFATEGLRTLLYGYRFIEEADYQEWKALYQEATTSLAGRQEKIEKAGEQIERELELAGATAIEDKLQKGVPEAIDKLRRANIKLWMLTGDKRETAINIGHSCRLVKDYSAVTILDHDAGDVERVILETTSEIVKGACAHSVIVVDGQTLSTIEADAPLQERFFDLAILADSVICCRASPKQKAFLVRSIRKRVKKSITLAIGDGANDIAMIQEAHVGIGITGKEGLQAARISDYSIAQFRFLLKLLLVHGRWNYIRVCKYTLGTFWKETLFYLTQALYQRWNGYTGTSLYESWSLSMFNTLFTSLPVIFLGIFEKDLAASTLLAVPELYTKGQLNRGFNIKLYLGWAFMGSCEAMIIYITMYGLFGSAIFTLDNGIFAMGLLTYTACVIVINMKLQLLEIRYRTVMAAISMLLSIGGWFLWNIILSRRYQIDPIYNVRDNFLLRTGRNLLWWATLFLAVVAVIAFEVCVTTLRVALLPTDVDYFQEYEGDLEIRKRFEQAAASELQQGAAGEDLTPGQGNGKRKEKGKGEGAAVQMEEVELADRRPSLFVNRNADSPVEAGGGGRGQDVEAQSPSRRSLDIQELLSKGYGAIRKGNL</sequence>
<dbReference type="NCBIfam" id="TIGR01652">
    <property type="entry name" value="ATPase-Plipid"/>
    <property type="match status" value="2"/>
</dbReference>